<protein>
    <submittedName>
        <fullName evidence="2">Uncharacterized protein</fullName>
    </submittedName>
</protein>
<evidence type="ECO:0000313" key="3">
    <source>
        <dbReference type="Proteomes" id="UP001374584"/>
    </source>
</evidence>
<gene>
    <name evidence="2" type="ORF">VNO80_27107</name>
</gene>
<dbReference type="Proteomes" id="UP001374584">
    <property type="component" value="Unassembled WGS sequence"/>
</dbReference>
<reference evidence="2 3" key="1">
    <citation type="submission" date="2024-01" db="EMBL/GenBank/DDBJ databases">
        <title>The genomes of 5 underutilized Papilionoideae crops provide insights into root nodulation and disease resistanc.</title>
        <authorList>
            <person name="Jiang F."/>
        </authorList>
    </citation>
    <scope>NUCLEOTIDE SEQUENCE [LARGE SCALE GENOMIC DNA]</scope>
    <source>
        <strain evidence="2">JINMINGXINNONG_FW02</strain>
        <tissue evidence="2">Leaves</tissue>
    </source>
</reference>
<accession>A0AAN9QL30</accession>
<evidence type="ECO:0000313" key="2">
    <source>
        <dbReference type="EMBL" id="KAK7335328.1"/>
    </source>
</evidence>
<dbReference type="AlphaFoldDB" id="A0AAN9QL30"/>
<keyword evidence="3" id="KW-1185">Reference proteome</keyword>
<evidence type="ECO:0000256" key="1">
    <source>
        <dbReference type="SAM" id="MobiDB-lite"/>
    </source>
</evidence>
<feature type="compositionally biased region" description="Basic and acidic residues" evidence="1">
    <location>
        <begin position="110"/>
        <end position="119"/>
    </location>
</feature>
<organism evidence="2 3">
    <name type="scientific">Phaseolus coccineus</name>
    <name type="common">Scarlet runner bean</name>
    <name type="synonym">Phaseolus multiflorus</name>
    <dbReference type="NCBI Taxonomy" id="3886"/>
    <lineage>
        <taxon>Eukaryota</taxon>
        <taxon>Viridiplantae</taxon>
        <taxon>Streptophyta</taxon>
        <taxon>Embryophyta</taxon>
        <taxon>Tracheophyta</taxon>
        <taxon>Spermatophyta</taxon>
        <taxon>Magnoliopsida</taxon>
        <taxon>eudicotyledons</taxon>
        <taxon>Gunneridae</taxon>
        <taxon>Pentapetalae</taxon>
        <taxon>rosids</taxon>
        <taxon>fabids</taxon>
        <taxon>Fabales</taxon>
        <taxon>Fabaceae</taxon>
        <taxon>Papilionoideae</taxon>
        <taxon>50 kb inversion clade</taxon>
        <taxon>NPAAA clade</taxon>
        <taxon>indigoferoid/millettioid clade</taxon>
        <taxon>Phaseoleae</taxon>
        <taxon>Phaseolus</taxon>
    </lineage>
</organism>
<proteinExistence type="predicted"/>
<feature type="region of interest" description="Disordered" evidence="1">
    <location>
        <begin position="110"/>
        <end position="130"/>
    </location>
</feature>
<name>A0AAN9QL30_PHACN</name>
<comment type="caution">
    <text evidence="2">The sequence shown here is derived from an EMBL/GenBank/DDBJ whole genome shotgun (WGS) entry which is preliminary data.</text>
</comment>
<dbReference type="EMBL" id="JAYMYR010000010">
    <property type="protein sequence ID" value="KAK7335328.1"/>
    <property type="molecule type" value="Genomic_DNA"/>
</dbReference>
<sequence>MHALVVGLQLGKFLNTLYVEPREDMDQLQVRAVKYLSMEENVNARRKTMKALAAITFTSYKRNRPWKFENYTPVNALRKINLGHNIEECFRVKDLLEELIRLEALERSRARTTHREMGESQRQPENNDGPRVSICCKEIGGISNFYPLSDGPSTRHRRITKAGSCSQAPFCLCTRGPISVWPEETFARLRYLWGGLRPIETVGIDPNFCLSQTLHPTPGETSITLDLPLLLLMLEALCSG</sequence>